<dbReference type="SUPFAM" id="SSF50993">
    <property type="entry name" value="Peptidase/esterase 'gauge' domain"/>
    <property type="match status" value="1"/>
</dbReference>
<dbReference type="AlphaFoldDB" id="D7BLY1"/>
<dbReference type="InterPro" id="IPR029058">
    <property type="entry name" value="AB_hydrolase_fold"/>
</dbReference>
<dbReference type="Pfam" id="PF02897">
    <property type="entry name" value="Peptidase_S9_N"/>
    <property type="match status" value="1"/>
</dbReference>
<dbReference type="OrthoDB" id="9801421at2"/>
<evidence type="ECO:0000259" key="5">
    <source>
        <dbReference type="Pfam" id="PF02897"/>
    </source>
</evidence>
<dbReference type="Proteomes" id="UP000000376">
    <property type="component" value="Chromosome"/>
</dbReference>
<evidence type="ECO:0000256" key="1">
    <source>
        <dbReference type="ARBA" id="ARBA00022670"/>
    </source>
</evidence>
<keyword evidence="1" id="KW-0645">Protease</keyword>
<dbReference type="GO" id="GO:0006508">
    <property type="term" value="P:proteolysis"/>
    <property type="evidence" value="ECO:0007669"/>
    <property type="project" value="UniProtKB-KW"/>
</dbReference>
<proteinExistence type="predicted"/>
<dbReference type="EC" id="3.4.21.26" evidence="6"/>
<evidence type="ECO:0000313" key="7">
    <source>
        <dbReference type="Proteomes" id="UP000000376"/>
    </source>
</evidence>
<dbReference type="Gene3D" id="2.130.10.120">
    <property type="entry name" value="Prolyl oligopeptidase, N-terminal domain"/>
    <property type="match status" value="1"/>
</dbReference>
<sequence length="689" mass="76463">MTMNDPYLHLEELNDANMAWASGLSDATIARFGGPEFSQRQQELDTILSAKDKLIVAAKRGDYAYNFYVDGEHPRGLWRRTLFTDYLAYVSPETEPEWDVLVDVDALGEQEAWVFGGAQLLYPTYDRALISLHPGGSDTNVVREFDLATRTFVDPSDAFIKPESKGNMTWIDRDTVLIAADFGPDSLTASGYPISARVWKRGEDLAHACEIIRGEYDDVIVSAAYDHTPGYEKILAYRATDFRTEELWDVDLQSVVNNAEVIATPIKLPGSAMVSTIRDWAVLELRYPWSVDDQTYSAGSLLTLPYAAALAGPSASDIHVLYQPSETSSLLSMSPVADGIVFTTLDNVQQRFWFAYDSDSSWETCELHPDIPQFSTVSIAAVDAETSNNVWVTASGFLQPTTLFYATVSPGELPLTQLRQAPQRFNTDGLDVRQRWATSDDGTQIPYFVVGPTVALDGKQPTRTLLDGYGGFEVSRLPSYNVTYGKLWLERGYVYALSNIRGGGEFGPRWHQAALRENRHKAYEDHAAVARDLVESGITTVPQLAATGGSNGGMLMGNMYTTYPDHFGAIVCRVPLLDMKRFSHLLAGASWMEEYGNPDTDDWEYLKAYSPYHNVGTGPYPPILITTSTRDDRVHPGHARKFFQKIHDAGFTAYYHENTEGGHAGAADIKQTAQVMALIISFLDQTLAK</sequence>
<evidence type="ECO:0000256" key="3">
    <source>
        <dbReference type="ARBA" id="ARBA00022825"/>
    </source>
</evidence>
<feature type="domain" description="Peptidase S9A N-terminal" evidence="5">
    <location>
        <begin position="3"/>
        <end position="417"/>
    </location>
</feature>
<evidence type="ECO:0000259" key="4">
    <source>
        <dbReference type="Pfam" id="PF00326"/>
    </source>
</evidence>
<keyword evidence="2 6" id="KW-0378">Hydrolase</keyword>
<reference evidence="6 7" key="1">
    <citation type="journal article" date="2010" name="Stand. Genomic Sci.">
        <title>Complete genome sequence of Arcanobacterium haemolyticum type strain (11018).</title>
        <authorList>
            <person name="Yasawong M."/>
            <person name="Teshima H."/>
            <person name="Lapidus A."/>
            <person name="Nolan M."/>
            <person name="Lucas S."/>
            <person name="Glavina Del Rio T."/>
            <person name="Tice H."/>
            <person name="Cheng J."/>
            <person name="Bruce D."/>
            <person name="Detter C."/>
            <person name="Tapia R."/>
            <person name="Han C."/>
            <person name="Goodwin L."/>
            <person name="Pitluck S."/>
            <person name="Liolios K."/>
            <person name="Ivanova N."/>
            <person name="Mavromatis K."/>
            <person name="Mikhailova N."/>
            <person name="Pati A."/>
            <person name="Chen A."/>
            <person name="Palaniappan K."/>
            <person name="Land M."/>
            <person name="Hauser L."/>
            <person name="Chang Y."/>
            <person name="Jeffries C."/>
            <person name="Rohde M."/>
            <person name="Sikorski J."/>
            <person name="Pukall R."/>
            <person name="Goker M."/>
            <person name="Woyke T."/>
            <person name="Bristow J."/>
            <person name="Eisen J."/>
            <person name="Markowitz V."/>
            <person name="Hugenholtz P."/>
            <person name="Kyrpides N."/>
            <person name="Klenk H."/>
        </authorList>
    </citation>
    <scope>NUCLEOTIDE SEQUENCE [LARGE SCALE GENOMIC DNA]</scope>
    <source>
        <strain evidence="7">ATCC 9345 / DSM 20595 / CCUG 17215 / LMG 16163 / NBRC 15585 / NCTC 8452 / 11018</strain>
    </source>
</reference>
<dbReference type="SUPFAM" id="SSF53474">
    <property type="entry name" value="alpha/beta-Hydrolases"/>
    <property type="match status" value="1"/>
</dbReference>
<dbReference type="STRING" id="644284.Arch_0167"/>
<dbReference type="HOGENOM" id="CLU_011290_4_0_11"/>
<keyword evidence="7" id="KW-1185">Reference proteome</keyword>
<accession>D7BLY1</accession>
<dbReference type="InterPro" id="IPR002470">
    <property type="entry name" value="Peptidase_S9A"/>
</dbReference>
<dbReference type="InterPro" id="IPR023302">
    <property type="entry name" value="Pept_S9A_N"/>
</dbReference>
<dbReference type="PANTHER" id="PTHR42881">
    <property type="entry name" value="PROLYL ENDOPEPTIDASE"/>
    <property type="match status" value="1"/>
</dbReference>
<dbReference type="KEGG" id="ahe:Arch_0167"/>
<evidence type="ECO:0000256" key="2">
    <source>
        <dbReference type="ARBA" id="ARBA00022801"/>
    </source>
</evidence>
<organism evidence="6 7">
    <name type="scientific">Arcanobacterium haemolyticum (strain ATCC 9345 / DSM 20595 / CCM 5947 / CCUG 17215 / LMG 16163 / NBRC 15585 / NCTC 8452 / 11018)</name>
    <dbReference type="NCBI Taxonomy" id="644284"/>
    <lineage>
        <taxon>Bacteria</taxon>
        <taxon>Bacillati</taxon>
        <taxon>Actinomycetota</taxon>
        <taxon>Actinomycetes</taxon>
        <taxon>Actinomycetales</taxon>
        <taxon>Actinomycetaceae</taxon>
        <taxon>Arcanobacterium</taxon>
    </lineage>
</organism>
<dbReference type="PANTHER" id="PTHR42881:SF13">
    <property type="entry name" value="PROLYL ENDOPEPTIDASE"/>
    <property type="match status" value="1"/>
</dbReference>
<dbReference type="PRINTS" id="PR00862">
    <property type="entry name" value="PROLIGOPTASE"/>
</dbReference>
<gene>
    <name evidence="6" type="ordered locus">Arch_0167</name>
</gene>
<dbReference type="EMBL" id="CP002045">
    <property type="protein sequence ID" value="ADH91930.1"/>
    <property type="molecule type" value="Genomic_DNA"/>
</dbReference>
<keyword evidence="3" id="KW-0720">Serine protease</keyword>
<dbReference type="InterPro" id="IPR001375">
    <property type="entry name" value="Peptidase_S9_cat"/>
</dbReference>
<dbReference type="GO" id="GO:0070012">
    <property type="term" value="F:oligopeptidase activity"/>
    <property type="evidence" value="ECO:0007669"/>
    <property type="project" value="TreeGrafter"/>
</dbReference>
<dbReference type="Pfam" id="PF00326">
    <property type="entry name" value="Peptidase_S9"/>
    <property type="match status" value="1"/>
</dbReference>
<dbReference type="GO" id="GO:0004252">
    <property type="term" value="F:serine-type endopeptidase activity"/>
    <property type="evidence" value="ECO:0007669"/>
    <property type="project" value="UniProtKB-EC"/>
</dbReference>
<evidence type="ECO:0000313" key="6">
    <source>
        <dbReference type="EMBL" id="ADH91930.1"/>
    </source>
</evidence>
<dbReference type="InterPro" id="IPR051167">
    <property type="entry name" value="Prolyl_oligopep/macrocyclase"/>
</dbReference>
<dbReference type="RefSeq" id="WP_013169428.1">
    <property type="nucleotide sequence ID" value="NC_014218.1"/>
</dbReference>
<dbReference type="GO" id="GO:0005829">
    <property type="term" value="C:cytosol"/>
    <property type="evidence" value="ECO:0007669"/>
    <property type="project" value="TreeGrafter"/>
</dbReference>
<feature type="domain" description="Peptidase S9 prolyl oligopeptidase catalytic" evidence="4">
    <location>
        <begin position="487"/>
        <end position="688"/>
    </location>
</feature>
<name>D7BLY1_ARCHD</name>
<dbReference type="Gene3D" id="3.40.50.1820">
    <property type="entry name" value="alpha/beta hydrolase"/>
    <property type="match status" value="1"/>
</dbReference>
<protein>
    <submittedName>
        <fullName evidence="6">Prolyl oligopeptidase</fullName>
        <ecNumber evidence="6">3.4.21.26</ecNumber>
    </submittedName>
</protein>
<dbReference type="eggNOG" id="COG1505">
    <property type="taxonomic scope" value="Bacteria"/>
</dbReference>